<dbReference type="Gene3D" id="3.30.420.10">
    <property type="entry name" value="Ribonuclease H-like superfamily/Ribonuclease H"/>
    <property type="match status" value="1"/>
</dbReference>
<keyword evidence="3" id="KW-1185">Reference proteome</keyword>
<dbReference type="InterPro" id="IPR036397">
    <property type="entry name" value="RNaseH_sf"/>
</dbReference>
<comment type="caution">
    <text evidence="2">The sequence shown here is derived from an EMBL/GenBank/DDBJ whole genome shotgun (WGS) entry which is preliminary data.</text>
</comment>
<dbReference type="EMBL" id="BMAU01021393">
    <property type="protein sequence ID" value="GFY30459.1"/>
    <property type="molecule type" value="Genomic_DNA"/>
</dbReference>
<feature type="region of interest" description="Disordered" evidence="1">
    <location>
        <begin position="1"/>
        <end position="33"/>
    </location>
</feature>
<evidence type="ECO:0000313" key="3">
    <source>
        <dbReference type="Proteomes" id="UP000887159"/>
    </source>
</evidence>
<accession>A0A8X6W929</accession>
<evidence type="ECO:0000256" key="1">
    <source>
        <dbReference type="SAM" id="MobiDB-lite"/>
    </source>
</evidence>
<protein>
    <submittedName>
        <fullName evidence="2">Transposable element Tcb1 transposase</fullName>
    </submittedName>
</protein>
<dbReference type="AlphaFoldDB" id="A0A8X6W929"/>
<evidence type="ECO:0000313" key="2">
    <source>
        <dbReference type="EMBL" id="GFY30459.1"/>
    </source>
</evidence>
<proteinExistence type="predicted"/>
<sequence length="297" mass="33950">MFDSSSYVNPTPLAHADTSRDVLPRGGTSQTHHPLSAALTLQQCLFGVTEERYHQLIDRSGLTPTSRLQRSVGQRRLTEEHLGSRRTLRVLPLTPPNRRLRLEWCPERRNWTAAEWNQVLFSDESRFNLTSDDNRVRVWRPRGERLNPAFAYLHTAPTAGMMVWRVIAYITRSPLVLLRGTMTAQCLVVRASDSRPEGLGSMPDATKHPPSLNAEIVEVEIEVVSPSIVHSENFTKLNRTVTCMVLKTNDRRTSSPCNDEFRGTRSDYVRQVVLEITTTLFFDKFGILYLFKLCRQL</sequence>
<name>A0A8X6W929_TRICX</name>
<dbReference type="GO" id="GO:0003676">
    <property type="term" value="F:nucleic acid binding"/>
    <property type="evidence" value="ECO:0007669"/>
    <property type="project" value="InterPro"/>
</dbReference>
<reference evidence="2" key="1">
    <citation type="submission" date="2020-08" db="EMBL/GenBank/DDBJ databases">
        <title>Multicomponent nature underlies the extraordinary mechanical properties of spider dragline silk.</title>
        <authorList>
            <person name="Kono N."/>
            <person name="Nakamura H."/>
            <person name="Mori M."/>
            <person name="Yoshida Y."/>
            <person name="Ohtoshi R."/>
            <person name="Malay A.D."/>
            <person name="Moran D.A.P."/>
            <person name="Tomita M."/>
            <person name="Numata K."/>
            <person name="Arakawa K."/>
        </authorList>
    </citation>
    <scope>NUCLEOTIDE SEQUENCE</scope>
</reference>
<dbReference type="Proteomes" id="UP000887159">
    <property type="component" value="Unassembled WGS sequence"/>
</dbReference>
<organism evidence="2 3">
    <name type="scientific">Trichonephila clavipes</name>
    <name type="common">Golden silk orbweaver</name>
    <name type="synonym">Nephila clavipes</name>
    <dbReference type="NCBI Taxonomy" id="2585209"/>
    <lineage>
        <taxon>Eukaryota</taxon>
        <taxon>Metazoa</taxon>
        <taxon>Ecdysozoa</taxon>
        <taxon>Arthropoda</taxon>
        <taxon>Chelicerata</taxon>
        <taxon>Arachnida</taxon>
        <taxon>Araneae</taxon>
        <taxon>Araneomorphae</taxon>
        <taxon>Entelegynae</taxon>
        <taxon>Araneoidea</taxon>
        <taxon>Nephilidae</taxon>
        <taxon>Trichonephila</taxon>
    </lineage>
</organism>
<gene>
    <name evidence="2" type="primary">NCL1_17827</name>
    <name evidence="2" type="ORF">TNCV_3522221</name>
</gene>